<reference evidence="2" key="1">
    <citation type="journal article" date="2014" name="Int. J. Syst. Evol. Microbiol.">
        <title>Complete genome sequence of Corynebacterium casei LMG S-19264T (=DSM 44701T), isolated from a smear-ripened cheese.</title>
        <authorList>
            <consortium name="US DOE Joint Genome Institute (JGI-PGF)"/>
            <person name="Walter F."/>
            <person name="Albersmeier A."/>
            <person name="Kalinowski J."/>
            <person name="Ruckert C."/>
        </authorList>
    </citation>
    <scope>NUCLEOTIDE SEQUENCE</scope>
    <source>
        <strain evidence="2">CGMCC 1.12426</strain>
    </source>
</reference>
<proteinExistence type="predicted"/>
<dbReference type="EMBL" id="BMFA01000001">
    <property type="protein sequence ID" value="GGB34571.1"/>
    <property type="molecule type" value="Genomic_DNA"/>
</dbReference>
<dbReference type="InterPro" id="IPR041519">
    <property type="entry name" value="HEPN_RiboL-PSP"/>
</dbReference>
<evidence type="ECO:0000313" key="3">
    <source>
        <dbReference type="Proteomes" id="UP000605148"/>
    </source>
</evidence>
<protein>
    <recommendedName>
        <fullName evidence="1">RiboL-PSP-HEPN domain-containing protein</fullName>
    </recommendedName>
</protein>
<sequence>MTAYRMVDPQPRLQSVVDDFETASLRLESILQHIENDGPVDGQLRVTMQNNMVVALCATIEETIRSIFSEYLAVLEESIRDHRNLRKTLQNANLDSSVAAMKKLKSEHEIDRRAEIALNFEKCMKGRENYFLLREDITYNVANFRTEQVTEVAKRSGVAEILQKVCDCNELEEWTGREVLDTRVTVLCNQWNEIFSERDLVVHRISSANGWAPDRIRRAIDLARLVIGRINVCLREDARTQLENEVQRSGS</sequence>
<reference evidence="2" key="2">
    <citation type="submission" date="2020-09" db="EMBL/GenBank/DDBJ databases">
        <authorList>
            <person name="Sun Q."/>
            <person name="Zhou Y."/>
        </authorList>
    </citation>
    <scope>NUCLEOTIDE SEQUENCE</scope>
    <source>
        <strain evidence="2">CGMCC 1.12426</strain>
    </source>
</reference>
<accession>A0A916WVT8</accession>
<evidence type="ECO:0000259" key="1">
    <source>
        <dbReference type="Pfam" id="PF18735"/>
    </source>
</evidence>
<dbReference type="AlphaFoldDB" id="A0A916WVT8"/>
<gene>
    <name evidence="2" type="ORF">GCM10011316_03300</name>
</gene>
<comment type="caution">
    <text evidence="2">The sequence shown here is derived from an EMBL/GenBank/DDBJ whole genome shotgun (WGS) entry which is preliminary data.</text>
</comment>
<dbReference type="RefSeq" id="WP_150493786.1">
    <property type="nucleotide sequence ID" value="NZ_BMFA01000001.1"/>
</dbReference>
<organism evidence="2 3">
    <name type="scientific">Roseibium aquae</name>
    <dbReference type="NCBI Taxonomy" id="1323746"/>
    <lineage>
        <taxon>Bacteria</taxon>
        <taxon>Pseudomonadati</taxon>
        <taxon>Pseudomonadota</taxon>
        <taxon>Alphaproteobacteria</taxon>
        <taxon>Hyphomicrobiales</taxon>
        <taxon>Stappiaceae</taxon>
        <taxon>Roseibium</taxon>
    </lineage>
</organism>
<feature type="domain" description="RiboL-PSP-HEPN" evidence="1">
    <location>
        <begin position="27"/>
        <end position="231"/>
    </location>
</feature>
<dbReference type="Pfam" id="PF18735">
    <property type="entry name" value="HEPN_RiboL-PSP"/>
    <property type="match status" value="1"/>
</dbReference>
<name>A0A916WVT8_9HYPH</name>
<dbReference type="Proteomes" id="UP000605148">
    <property type="component" value="Unassembled WGS sequence"/>
</dbReference>
<keyword evidence="3" id="KW-1185">Reference proteome</keyword>
<evidence type="ECO:0000313" key="2">
    <source>
        <dbReference type="EMBL" id="GGB34571.1"/>
    </source>
</evidence>